<evidence type="ECO:0000256" key="1">
    <source>
        <dbReference type="SAM" id="MobiDB-lite"/>
    </source>
</evidence>
<evidence type="ECO:0000313" key="2">
    <source>
        <dbReference type="EMBL" id="GIY72690.1"/>
    </source>
</evidence>
<evidence type="ECO:0000313" key="3">
    <source>
        <dbReference type="Proteomes" id="UP001054945"/>
    </source>
</evidence>
<gene>
    <name evidence="2" type="ORF">CEXT_55421</name>
</gene>
<feature type="region of interest" description="Disordered" evidence="1">
    <location>
        <begin position="1"/>
        <end position="24"/>
    </location>
</feature>
<keyword evidence="3" id="KW-1185">Reference proteome</keyword>
<dbReference type="EMBL" id="BPLR01014980">
    <property type="protein sequence ID" value="GIY72690.1"/>
    <property type="molecule type" value="Genomic_DNA"/>
</dbReference>
<comment type="caution">
    <text evidence="2">The sequence shown here is derived from an EMBL/GenBank/DDBJ whole genome shotgun (WGS) entry which is preliminary data.</text>
</comment>
<name>A0AAV4VTL7_CAEEX</name>
<dbReference type="AlphaFoldDB" id="A0AAV4VTL7"/>
<protein>
    <submittedName>
        <fullName evidence="2">Uncharacterized protein</fullName>
    </submittedName>
</protein>
<organism evidence="2 3">
    <name type="scientific">Caerostris extrusa</name>
    <name type="common">Bark spider</name>
    <name type="synonym">Caerostris bankana</name>
    <dbReference type="NCBI Taxonomy" id="172846"/>
    <lineage>
        <taxon>Eukaryota</taxon>
        <taxon>Metazoa</taxon>
        <taxon>Ecdysozoa</taxon>
        <taxon>Arthropoda</taxon>
        <taxon>Chelicerata</taxon>
        <taxon>Arachnida</taxon>
        <taxon>Araneae</taxon>
        <taxon>Araneomorphae</taxon>
        <taxon>Entelegynae</taxon>
        <taxon>Araneoidea</taxon>
        <taxon>Araneidae</taxon>
        <taxon>Caerostris</taxon>
    </lineage>
</organism>
<dbReference type="Proteomes" id="UP001054945">
    <property type="component" value="Unassembled WGS sequence"/>
</dbReference>
<proteinExistence type="predicted"/>
<sequence>MEKAREKESPAVVPDALPSLNNSNPMKTGNLNALMEVWAFPLASESKSKETNDLRLRSISFRTLPAKFEGRNPLCHVITEYELGRSSNVDFAPTFFRPVC</sequence>
<reference evidence="2 3" key="1">
    <citation type="submission" date="2021-06" db="EMBL/GenBank/DDBJ databases">
        <title>Caerostris extrusa draft genome.</title>
        <authorList>
            <person name="Kono N."/>
            <person name="Arakawa K."/>
        </authorList>
    </citation>
    <scope>NUCLEOTIDE SEQUENCE [LARGE SCALE GENOMIC DNA]</scope>
</reference>
<accession>A0AAV4VTL7</accession>